<sequence>MSQTPQRVRLDIDLAFSLSDDDDGGTPRATSGTISAAGTEVTIWCDDPSSAGFGGLPSLESVRELAATIADKGLTVTLAGPAGTLVSIGKVSSSVAQRLVTRSPHIRAGSIAALAPLIRSGSRRPGPGLLPPSTPFPLVPTVNRRIRRQVTTTHHTPGSGRPRLIFVQDSETWNGQIPREVNLVGEKMVIGSSPEADLVLDGLLPVHATVEHNADDEYVLIPHGPVRGSVQPDAPSVLRTGARVQLGNWRLAYFREEYADHGRPFGGRSGGELAYQRPQYDPRSGTVEEDGSFGVGDYRQNPR</sequence>
<dbReference type="RefSeq" id="WP_090587319.1">
    <property type="nucleotide sequence ID" value="NZ_FNDT01000013.1"/>
</dbReference>
<evidence type="ECO:0000313" key="3">
    <source>
        <dbReference type="Proteomes" id="UP000199258"/>
    </source>
</evidence>
<feature type="region of interest" description="Disordered" evidence="1">
    <location>
        <begin position="265"/>
        <end position="303"/>
    </location>
</feature>
<dbReference type="CDD" id="cd00060">
    <property type="entry name" value="FHA"/>
    <property type="match status" value="1"/>
</dbReference>
<gene>
    <name evidence="2" type="ORF">SAMN04488693_11324</name>
</gene>
<dbReference type="Proteomes" id="UP000199258">
    <property type="component" value="Unassembled WGS sequence"/>
</dbReference>
<keyword evidence="3" id="KW-1185">Reference proteome</keyword>
<dbReference type="InterPro" id="IPR008984">
    <property type="entry name" value="SMAD_FHA_dom_sf"/>
</dbReference>
<evidence type="ECO:0000313" key="2">
    <source>
        <dbReference type="EMBL" id="SDI51258.1"/>
    </source>
</evidence>
<reference evidence="2 3" key="1">
    <citation type="submission" date="2016-10" db="EMBL/GenBank/DDBJ databases">
        <authorList>
            <person name="de Groot N.N."/>
        </authorList>
    </citation>
    <scope>NUCLEOTIDE SEQUENCE [LARGE SCALE GENOMIC DNA]</scope>
    <source>
        <strain evidence="2 3">NP_1H</strain>
    </source>
</reference>
<dbReference type="AlphaFoldDB" id="A0A1G8L6E6"/>
<accession>A0A1G8L6E6</accession>
<evidence type="ECO:0000256" key="1">
    <source>
        <dbReference type="SAM" id="MobiDB-lite"/>
    </source>
</evidence>
<dbReference type="SUPFAM" id="SSF49879">
    <property type="entry name" value="SMAD/FHA domain"/>
    <property type="match status" value="1"/>
</dbReference>
<protein>
    <recommendedName>
        <fullName evidence="4">FHA domain-containing protein</fullName>
    </recommendedName>
</protein>
<proteinExistence type="predicted"/>
<organism evidence="2 3">
    <name type="scientific">Arthrobacter subterraneus</name>
    <dbReference type="NCBI Taxonomy" id="335973"/>
    <lineage>
        <taxon>Bacteria</taxon>
        <taxon>Bacillati</taxon>
        <taxon>Actinomycetota</taxon>
        <taxon>Actinomycetes</taxon>
        <taxon>Micrococcales</taxon>
        <taxon>Micrococcaceae</taxon>
        <taxon>Arthrobacter</taxon>
    </lineage>
</organism>
<name>A0A1G8L6E6_9MICC</name>
<dbReference type="STRING" id="335973.SAMN04488693_11324"/>
<dbReference type="OrthoDB" id="5065133at2"/>
<evidence type="ECO:0008006" key="4">
    <source>
        <dbReference type="Google" id="ProtNLM"/>
    </source>
</evidence>
<dbReference type="EMBL" id="FNDT01000013">
    <property type="protein sequence ID" value="SDI51258.1"/>
    <property type="molecule type" value="Genomic_DNA"/>
</dbReference>